<comment type="caution">
    <text evidence="3">The sequence shown here is derived from an EMBL/GenBank/DDBJ whole genome shotgun (WGS) entry which is preliminary data.</text>
</comment>
<dbReference type="EMBL" id="PGOL01001010">
    <property type="protein sequence ID" value="PKI61758.1"/>
    <property type="molecule type" value="Genomic_DNA"/>
</dbReference>
<evidence type="ECO:0000313" key="3">
    <source>
        <dbReference type="EMBL" id="PKI61758.1"/>
    </source>
</evidence>
<dbReference type="GO" id="GO:0003676">
    <property type="term" value="F:nucleic acid binding"/>
    <property type="evidence" value="ECO:0007669"/>
    <property type="project" value="InterPro"/>
</dbReference>
<feature type="compositionally biased region" description="Basic and acidic residues" evidence="1">
    <location>
        <begin position="13"/>
        <end position="22"/>
    </location>
</feature>
<dbReference type="SUPFAM" id="SSF53098">
    <property type="entry name" value="Ribonuclease H-like"/>
    <property type="match status" value="1"/>
</dbReference>
<evidence type="ECO:0000259" key="2">
    <source>
        <dbReference type="Pfam" id="PF13456"/>
    </source>
</evidence>
<feature type="region of interest" description="Disordered" evidence="1">
    <location>
        <begin position="1"/>
        <end position="22"/>
    </location>
</feature>
<accession>A0A2I0JZL6</accession>
<evidence type="ECO:0000256" key="1">
    <source>
        <dbReference type="SAM" id="MobiDB-lite"/>
    </source>
</evidence>
<sequence length="215" mass="24565">MSQGSSRFPPMGSHREPSWPIRDMRTSSTTTYFYGCRLLVRGSGAQGAPIRKASANARECLGSSMRLLKCARRCHWSFWYQEGFLKSHIGYLLTLRLCSHVHAFASDCRVAIDLKVKELEVFGDSMLTIFHMLKQWKMRDPKLVPHHEYLEELTEDFENVLFTYTLRMKNQFVDALATLASMGSITKENLIEPLKFEIAKGPAHCDMIEAIDGKP</sequence>
<dbReference type="PANTHER" id="PTHR48475">
    <property type="entry name" value="RIBONUCLEASE H"/>
    <property type="match status" value="1"/>
</dbReference>
<dbReference type="GO" id="GO:0004523">
    <property type="term" value="F:RNA-DNA hybrid ribonuclease activity"/>
    <property type="evidence" value="ECO:0007669"/>
    <property type="project" value="InterPro"/>
</dbReference>
<dbReference type="PANTHER" id="PTHR48475:SF1">
    <property type="entry name" value="RNASE H TYPE-1 DOMAIN-CONTAINING PROTEIN"/>
    <property type="match status" value="1"/>
</dbReference>
<dbReference type="InterPro" id="IPR012337">
    <property type="entry name" value="RNaseH-like_sf"/>
</dbReference>
<evidence type="ECO:0000313" key="4">
    <source>
        <dbReference type="Proteomes" id="UP000233551"/>
    </source>
</evidence>
<feature type="domain" description="RNase H type-1" evidence="2">
    <location>
        <begin position="109"/>
        <end position="179"/>
    </location>
</feature>
<gene>
    <name evidence="3" type="ORF">CRG98_017870</name>
</gene>
<keyword evidence="4" id="KW-1185">Reference proteome</keyword>
<name>A0A2I0JZL6_PUNGR</name>
<protein>
    <recommendedName>
        <fullName evidence="2">RNase H type-1 domain-containing protein</fullName>
    </recommendedName>
</protein>
<dbReference type="InterPro" id="IPR002156">
    <property type="entry name" value="RNaseH_domain"/>
</dbReference>
<proteinExistence type="predicted"/>
<reference evidence="3 4" key="1">
    <citation type="submission" date="2017-11" db="EMBL/GenBank/DDBJ databases">
        <title>De-novo sequencing of pomegranate (Punica granatum L.) genome.</title>
        <authorList>
            <person name="Akparov Z."/>
            <person name="Amiraslanov A."/>
            <person name="Hajiyeva S."/>
            <person name="Abbasov M."/>
            <person name="Kaur K."/>
            <person name="Hamwieh A."/>
            <person name="Solovyev V."/>
            <person name="Salamov A."/>
            <person name="Braich B."/>
            <person name="Kosarev P."/>
            <person name="Mahmoud A."/>
            <person name="Hajiyev E."/>
            <person name="Babayeva S."/>
            <person name="Izzatullayeva V."/>
            <person name="Mammadov A."/>
            <person name="Mammadov A."/>
            <person name="Sharifova S."/>
            <person name="Ojaghi J."/>
            <person name="Eynullazada K."/>
            <person name="Bayramov B."/>
            <person name="Abdulazimova A."/>
            <person name="Shahmuradov I."/>
        </authorList>
    </citation>
    <scope>NUCLEOTIDE SEQUENCE [LARGE SCALE GENOMIC DNA]</scope>
    <source>
        <strain evidence="4">cv. AG2017</strain>
        <tissue evidence="3">Leaf</tissue>
    </source>
</reference>
<dbReference type="Gene3D" id="3.30.420.10">
    <property type="entry name" value="Ribonuclease H-like superfamily/Ribonuclease H"/>
    <property type="match status" value="1"/>
</dbReference>
<dbReference type="Proteomes" id="UP000233551">
    <property type="component" value="Unassembled WGS sequence"/>
</dbReference>
<dbReference type="Pfam" id="PF13456">
    <property type="entry name" value="RVT_3"/>
    <property type="match status" value="1"/>
</dbReference>
<dbReference type="InterPro" id="IPR036397">
    <property type="entry name" value="RNaseH_sf"/>
</dbReference>
<dbReference type="AlphaFoldDB" id="A0A2I0JZL6"/>
<feature type="non-terminal residue" evidence="3">
    <location>
        <position position="215"/>
    </location>
</feature>
<organism evidence="3 4">
    <name type="scientific">Punica granatum</name>
    <name type="common">Pomegranate</name>
    <dbReference type="NCBI Taxonomy" id="22663"/>
    <lineage>
        <taxon>Eukaryota</taxon>
        <taxon>Viridiplantae</taxon>
        <taxon>Streptophyta</taxon>
        <taxon>Embryophyta</taxon>
        <taxon>Tracheophyta</taxon>
        <taxon>Spermatophyta</taxon>
        <taxon>Magnoliopsida</taxon>
        <taxon>eudicotyledons</taxon>
        <taxon>Gunneridae</taxon>
        <taxon>Pentapetalae</taxon>
        <taxon>rosids</taxon>
        <taxon>malvids</taxon>
        <taxon>Myrtales</taxon>
        <taxon>Lythraceae</taxon>
        <taxon>Punica</taxon>
    </lineage>
</organism>